<comment type="caution">
    <text evidence="1">The sequence shown here is derived from an EMBL/GenBank/DDBJ whole genome shotgun (WGS) entry which is preliminary data.</text>
</comment>
<evidence type="ECO:0000313" key="1">
    <source>
        <dbReference type="EMBL" id="KAJ8878034.1"/>
    </source>
</evidence>
<reference evidence="1 2" key="1">
    <citation type="submission" date="2023-02" db="EMBL/GenBank/DDBJ databases">
        <title>LHISI_Scaffold_Assembly.</title>
        <authorList>
            <person name="Stuart O.P."/>
            <person name="Cleave R."/>
            <person name="Magrath M.J.L."/>
            <person name="Mikheyev A.S."/>
        </authorList>
    </citation>
    <scope>NUCLEOTIDE SEQUENCE [LARGE SCALE GENOMIC DNA]</scope>
    <source>
        <strain evidence="1">Daus_M_001</strain>
        <tissue evidence="1">Leg muscle</tissue>
    </source>
</reference>
<organism evidence="1 2">
    <name type="scientific">Dryococelus australis</name>
    <dbReference type="NCBI Taxonomy" id="614101"/>
    <lineage>
        <taxon>Eukaryota</taxon>
        <taxon>Metazoa</taxon>
        <taxon>Ecdysozoa</taxon>
        <taxon>Arthropoda</taxon>
        <taxon>Hexapoda</taxon>
        <taxon>Insecta</taxon>
        <taxon>Pterygota</taxon>
        <taxon>Neoptera</taxon>
        <taxon>Polyneoptera</taxon>
        <taxon>Phasmatodea</taxon>
        <taxon>Verophasmatodea</taxon>
        <taxon>Anareolatae</taxon>
        <taxon>Phasmatidae</taxon>
        <taxon>Eurycanthinae</taxon>
        <taxon>Dryococelus</taxon>
    </lineage>
</organism>
<evidence type="ECO:0000313" key="2">
    <source>
        <dbReference type="Proteomes" id="UP001159363"/>
    </source>
</evidence>
<gene>
    <name evidence="1" type="ORF">PR048_022497</name>
</gene>
<proteinExistence type="predicted"/>
<keyword evidence="2" id="KW-1185">Reference proteome</keyword>
<dbReference type="Proteomes" id="UP001159363">
    <property type="component" value="Chromosome 7"/>
</dbReference>
<sequence>MTFPNRSSSDTSGYLVHALRHKSPQPEVCCIQVRRACRPSNGHASSNTPSVKCCVQEAGAAVVQWLDFSPPTRFGFYSRRLDSRIFACGNRVERCRKSTGFLGDLPFSPYFNSGAAPYLVSPSSALETSTSRSAHISAAQSPQLGFTQFGRLLTSWYCEPMRGEASCAWRILERKGGENGRSPRKLAIVRLDSREVPPLLAASWQVGVSTTYKSIACLRGDQRGKFPWNVLPFSIHHKGVGLTSVVRPYSFVVADAERVEDGRDVDVPEHTPAAGSASTRIHTAVNICTHRFWAALNREVLIADEGKMMWIWTSTGTQRQGEAGDPQENPLTSGMVRYDSYVRKSGVDPFGNRIRFVLEGGEHPTRAGSPPSLLSGLMALLKYISINADTRDYFRLPSTTRDYLRLPVTTCDNLRLSVSTCDYLRLPVTICDYT</sequence>
<protein>
    <submittedName>
        <fullName evidence="1">Uncharacterized protein</fullName>
    </submittedName>
</protein>
<accession>A0ABQ9H193</accession>
<name>A0ABQ9H193_9NEOP</name>
<dbReference type="EMBL" id="JARBHB010000008">
    <property type="protein sequence ID" value="KAJ8878034.1"/>
    <property type="molecule type" value="Genomic_DNA"/>
</dbReference>